<evidence type="ECO:0000256" key="3">
    <source>
        <dbReference type="ARBA" id="ARBA00022840"/>
    </source>
</evidence>
<dbReference type="Proteomes" id="UP000199478">
    <property type="component" value="Unassembled WGS sequence"/>
</dbReference>
<keyword evidence="6" id="KW-1185">Reference proteome</keyword>
<organism evidence="5 6">
    <name type="scientific">Yoonia tamlensis</name>
    <dbReference type="NCBI Taxonomy" id="390270"/>
    <lineage>
        <taxon>Bacteria</taxon>
        <taxon>Pseudomonadati</taxon>
        <taxon>Pseudomonadota</taxon>
        <taxon>Alphaproteobacteria</taxon>
        <taxon>Rhodobacterales</taxon>
        <taxon>Paracoccaceae</taxon>
        <taxon>Yoonia</taxon>
    </lineage>
</organism>
<dbReference type="GO" id="GO:0016787">
    <property type="term" value="F:hydrolase activity"/>
    <property type="evidence" value="ECO:0007669"/>
    <property type="project" value="UniProtKB-KW"/>
</dbReference>
<dbReference type="EMBL" id="FOYP01000003">
    <property type="protein sequence ID" value="SFR58328.1"/>
    <property type="molecule type" value="Genomic_DNA"/>
</dbReference>
<dbReference type="RefSeq" id="WP_242651073.1">
    <property type="nucleotide sequence ID" value="NZ_FOYP01000003.1"/>
</dbReference>
<evidence type="ECO:0000313" key="6">
    <source>
        <dbReference type="Proteomes" id="UP000199478"/>
    </source>
</evidence>
<dbReference type="InterPro" id="IPR010016">
    <property type="entry name" value="PxpB"/>
</dbReference>
<dbReference type="STRING" id="390270.SAMN04488005_3017"/>
<dbReference type="Gene3D" id="3.30.1360.40">
    <property type="match status" value="1"/>
</dbReference>
<gene>
    <name evidence="5" type="ORF">SAMN04488005_3017</name>
</gene>
<name>A0A1I6HV91_9RHOB</name>
<keyword evidence="3" id="KW-0067">ATP-binding</keyword>
<protein>
    <submittedName>
        <fullName evidence="5">Sensor histidine kinase inhibitor, KipI family</fullName>
    </submittedName>
</protein>
<keyword evidence="1" id="KW-0547">Nucleotide-binding</keyword>
<evidence type="ECO:0000256" key="1">
    <source>
        <dbReference type="ARBA" id="ARBA00022741"/>
    </source>
</evidence>
<evidence type="ECO:0000256" key="2">
    <source>
        <dbReference type="ARBA" id="ARBA00022801"/>
    </source>
</evidence>
<dbReference type="SUPFAM" id="SSF160467">
    <property type="entry name" value="PH0987 N-terminal domain-like"/>
    <property type="match status" value="1"/>
</dbReference>
<accession>A0A1I6HV91</accession>
<feature type="domain" description="Carboxyltransferase" evidence="4">
    <location>
        <begin position="16"/>
        <end position="217"/>
    </location>
</feature>
<sequence length="252" mass="26630">MGQTKRAGCAVQLAAPEICPLGIDGVLVRFARILSEEANTRAIGFAAQVKAAGLHGVQEVASSLTSVRVAFNPTLTNRADITAQLAEILTQPAHATATPRRAWRIPVAFGPEHAPQLAEAAALAGVTQDQAVKQITSQTLRVIALGFAPGQPYLGMLPPHWDIARQSELTPKMPNGALVAAVRQLIIFAADAPTGWRHIGQTAFRVYQPDAPEPFAFQPGDSVQFCAVGDSELDALRNRGDTNGGAQMSVVT</sequence>
<evidence type="ECO:0000313" key="5">
    <source>
        <dbReference type="EMBL" id="SFR58328.1"/>
    </source>
</evidence>
<proteinExistence type="predicted"/>
<dbReference type="Pfam" id="PF02682">
    <property type="entry name" value="CT_C_D"/>
    <property type="match status" value="1"/>
</dbReference>
<evidence type="ECO:0000259" key="4">
    <source>
        <dbReference type="SMART" id="SM00796"/>
    </source>
</evidence>
<dbReference type="PANTHER" id="PTHR34698:SF2">
    <property type="entry name" value="5-OXOPROLINASE SUBUNIT B"/>
    <property type="match status" value="1"/>
</dbReference>
<dbReference type="GO" id="GO:0005524">
    <property type="term" value="F:ATP binding"/>
    <property type="evidence" value="ECO:0007669"/>
    <property type="project" value="UniProtKB-KW"/>
</dbReference>
<dbReference type="InterPro" id="IPR029000">
    <property type="entry name" value="Cyclophilin-like_dom_sf"/>
</dbReference>
<dbReference type="SUPFAM" id="SSF50891">
    <property type="entry name" value="Cyclophilin-like"/>
    <property type="match status" value="1"/>
</dbReference>
<dbReference type="SMART" id="SM00796">
    <property type="entry name" value="AHS1"/>
    <property type="match status" value="1"/>
</dbReference>
<reference evidence="6" key="1">
    <citation type="submission" date="2016-10" db="EMBL/GenBank/DDBJ databases">
        <authorList>
            <person name="Varghese N."/>
            <person name="Submissions S."/>
        </authorList>
    </citation>
    <scope>NUCLEOTIDE SEQUENCE [LARGE SCALE GENOMIC DNA]</scope>
    <source>
        <strain evidence="6">DSM 26879</strain>
    </source>
</reference>
<dbReference type="AlphaFoldDB" id="A0A1I6HV91"/>
<keyword evidence="2" id="KW-0378">Hydrolase</keyword>
<dbReference type="Gene3D" id="2.40.100.10">
    <property type="entry name" value="Cyclophilin-like"/>
    <property type="match status" value="1"/>
</dbReference>
<dbReference type="InterPro" id="IPR003833">
    <property type="entry name" value="CT_C_D"/>
</dbReference>
<dbReference type="PANTHER" id="PTHR34698">
    <property type="entry name" value="5-OXOPROLINASE SUBUNIT B"/>
    <property type="match status" value="1"/>
</dbReference>